<feature type="binding site" evidence="2">
    <location>
        <begin position="529"/>
        <end position="530"/>
    </location>
    <ligand>
        <name>FAD</name>
        <dbReference type="ChEBI" id="CHEBI:57692"/>
    </ligand>
</feature>
<dbReference type="PIRSF" id="PIRSF000137">
    <property type="entry name" value="Alcohol_oxidase"/>
    <property type="match status" value="1"/>
</dbReference>
<reference evidence="6 7" key="1">
    <citation type="submission" date="2017-12" db="EMBL/GenBank/DDBJ databases">
        <title>Comparative genomics of Botrytis spp.</title>
        <authorList>
            <person name="Valero-Jimenez C.A."/>
            <person name="Tapia P."/>
            <person name="Veloso J."/>
            <person name="Silva-Moreno E."/>
            <person name="Staats M."/>
            <person name="Valdes J.H."/>
            <person name="Van Kan J.A.L."/>
        </authorList>
    </citation>
    <scope>NUCLEOTIDE SEQUENCE [LARGE SCALE GENOMIC DNA]</scope>
    <source>
        <strain evidence="6 7">Bp0003</strain>
    </source>
</reference>
<organism evidence="6 7">
    <name type="scientific">Botrytis paeoniae</name>
    <dbReference type="NCBI Taxonomy" id="278948"/>
    <lineage>
        <taxon>Eukaryota</taxon>
        <taxon>Fungi</taxon>
        <taxon>Dikarya</taxon>
        <taxon>Ascomycota</taxon>
        <taxon>Pezizomycotina</taxon>
        <taxon>Leotiomycetes</taxon>
        <taxon>Helotiales</taxon>
        <taxon>Sclerotiniaceae</taxon>
        <taxon>Botrytis</taxon>
    </lineage>
</organism>
<dbReference type="SUPFAM" id="SSF54373">
    <property type="entry name" value="FAD-linked reductases, C-terminal domain"/>
    <property type="match status" value="1"/>
</dbReference>
<dbReference type="PANTHER" id="PTHR11552:SF210">
    <property type="entry name" value="GLUCOSE-METHANOL-CHOLINE OXIDOREDUCTASE N-TERMINAL DOMAIN-CONTAINING PROTEIN-RELATED"/>
    <property type="match status" value="1"/>
</dbReference>
<keyword evidence="7" id="KW-1185">Reference proteome</keyword>
<dbReference type="EMBL" id="PQXI01000333">
    <property type="protein sequence ID" value="TGO19731.1"/>
    <property type="molecule type" value="Genomic_DNA"/>
</dbReference>
<dbReference type="InterPro" id="IPR012132">
    <property type="entry name" value="GMC_OxRdtase"/>
</dbReference>
<evidence type="ECO:0000313" key="7">
    <source>
        <dbReference type="Proteomes" id="UP000297910"/>
    </source>
</evidence>
<dbReference type="GO" id="GO:0016614">
    <property type="term" value="F:oxidoreductase activity, acting on CH-OH group of donors"/>
    <property type="evidence" value="ECO:0007669"/>
    <property type="project" value="InterPro"/>
</dbReference>
<proteinExistence type="inferred from homology"/>
<sequence>MTTIYDFIIVGGGVSGLVLANRLSENDAFKVLVIEAGKNYLNDPTVNTPAAWPMLLETAADWDLKTTPQAGLNDRVMTLPQGRALGGSSAINSSVFTIPSQASIDAWTTLGNPGWDWKTLAPYLRKVHTLTKPSEDDTAKLELHNKFSADEQGFGPLQVSFPSGVDSPFQHAWNETFEKLGFGFKGNIDNGTLSGSYSNPAAIHPVTKQRSYAAVAYYEPVQGRSNLTVLTEAAATKILFEGESPNLIATGVSFTHEGTLKTAKASKEVILAAGAIHSPLLLELSGIGSPEILEAHGIDVLVSNPNVGENLQDPIISGVSYEVADGIETIDDLGRGNQEALSKAMTEYIATQSGPFSRAAVTSTSLVPVAESQEEIKKLLHTFQATSSDPAYHTFVRSLLEDPKQGSGMVFMYSAQANFGANSAKELTLAELPQNFITISAMLLNPLSTGNVHISGDSTANPSLDFKYLTHPLDAEIMARHLSFLDKLTATEPFSSLLKPDGKRNKLYTPWENLDDIKQYIRKTGLSNWHPVGTLSMLPQENGGVVGTDLKVYGAKNLRVVDASILPVIPHSNIQSVVYAVAERAAAIIKSAY</sequence>
<accession>A0A4Z1FE99</accession>
<dbReference type="Gene3D" id="3.50.50.60">
    <property type="entry name" value="FAD/NAD(P)-binding domain"/>
    <property type="match status" value="1"/>
</dbReference>
<dbReference type="InterPro" id="IPR007867">
    <property type="entry name" value="GMC_OxRtase_C"/>
</dbReference>
<comment type="cofactor">
    <cofactor evidence="2">
        <name>FAD</name>
        <dbReference type="ChEBI" id="CHEBI:57692"/>
    </cofactor>
</comment>
<dbReference type="Proteomes" id="UP000297910">
    <property type="component" value="Unassembled WGS sequence"/>
</dbReference>
<feature type="domain" description="Glucose-methanol-choline oxidoreductase N-terminal" evidence="4">
    <location>
        <begin position="82"/>
        <end position="105"/>
    </location>
</feature>
<keyword evidence="2 3" id="KW-0274">FAD</keyword>
<dbReference type="Pfam" id="PF00732">
    <property type="entry name" value="GMC_oxred_N"/>
    <property type="match status" value="1"/>
</dbReference>
<dbReference type="PROSITE" id="PS00624">
    <property type="entry name" value="GMC_OXRED_2"/>
    <property type="match status" value="1"/>
</dbReference>
<dbReference type="PANTHER" id="PTHR11552">
    <property type="entry name" value="GLUCOSE-METHANOL-CHOLINE GMC OXIDOREDUCTASE"/>
    <property type="match status" value="1"/>
</dbReference>
<dbReference type="InterPro" id="IPR000172">
    <property type="entry name" value="GMC_OxRdtase_N"/>
</dbReference>
<comment type="similarity">
    <text evidence="1 3">Belongs to the GMC oxidoreductase family.</text>
</comment>
<dbReference type="InterPro" id="IPR036188">
    <property type="entry name" value="FAD/NAD-bd_sf"/>
</dbReference>
<dbReference type="GO" id="GO:0050660">
    <property type="term" value="F:flavin adenine dinucleotide binding"/>
    <property type="evidence" value="ECO:0007669"/>
    <property type="project" value="InterPro"/>
</dbReference>
<name>A0A4Z1FE99_9HELO</name>
<evidence type="ECO:0000256" key="3">
    <source>
        <dbReference type="RuleBase" id="RU003968"/>
    </source>
</evidence>
<evidence type="ECO:0000256" key="1">
    <source>
        <dbReference type="ARBA" id="ARBA00010790"/>
    </source>
</evidence>
<dbReference type="PROSITE" id="PS00623">
    <property type="entry name" value="GMC_OXRED_1"/>
    <property type="match status" value="1"/>
</dbReference>
<feature type="binding site" evidence="2">
    <location>
        <begin position="92"/>
        <end position="95"/>
    </location>
    <ligand>
        <name>FAD</name>
        <dbReference type="ChEBI" id="CHEBI:57692"/>
    </ligand>
</feature>
<dbReference type="Gene3D" id="3.30.560.10">
    <property type="entry name" value="Glucose Oxidase, domain 3"/>
    <property type="match status" value="1"/>
</dbReference>
<gene>
    <name evidence="6" type="ORF">BPAE_0335g00020</name>
</gene>
<evidence type="ECO:0000259" key="5">
    <source>
        <dbReference type="PROSITE" id="PS00624"/>
    </source>
</evidence>
<dbReference type="SUPFAM" id="SSF51905">
    <property type="entry name" value="FAD/NAD(P)-binding domain"/>
    <property type="match status" value="1"/>
</dbReference>
<feature type="domain" description="Glucose-methanol-choline oxidoreductase N-terminal" evidence="5">
    <location>
        <begin position="274"/>
        <end position="288"/>
    </location>
</feature>
<comment type="caution">
    <text evidence="6">The sequence shown here is derived from an EMBL/GenBank/DDBJ whole genome shotgun (WGS) entry which is preliminary data.</text>
</comment>
<evidence type="ECO:0000256" key="2">
    <source>
        <dbReference type="PIRSR" id="PIRSR000137-2"/>
    </source>
</evidence>
<evidence type="ECO:0000313" key="6">
    <source>
        <dbReference type="EMBL" id="TGO19731.1"/>
    </source>
</evidence>
<dbReference type="Pfam" id="PF05199">
    <property type="entry name" value="GMC_oxred_C"/>
    <property type="match status" value="1"/>
</dbReference>
<dbReference type="AlphaFoldDB" id="A0A4Z1FE99"/>
<protein>
    <recommendedName>
        <fullName evidence="4 5">Glucose-methanol-choline oxidoreductase N-terminal domain-containing protein</fullName>
    </recommendedName>
</protein>
<evidence type="ECO:0000259" key="4">
    <source>
        <dbReference type="PROSITE" id="PS00623"/>
    </source>
</evidence>
<keyword evidence="3" id="KW-0285">Flavoprotein</keyword>